<evidence type="ECO:0000256" key="5">
    <source>
        <dbReference type="SAM" id="Phobius"/>
    </source>
</evidence>
<keyword evidence="2 5" id="KW-0812">Transmembrane</keyword>
<evidence type="ECO:0000256" key="3">
    <source>
        <dbReference type="ARBA" id="ARBA00022989"/>
    </source>
</evidence>
<protein>
    <recommendedName>
        <fullName evidence="6">ABC transmembrane type-1 domain-containing protein</fullName>
    </recommendedName>
</protein>
<evidence type="ECO:0000313" key="8">
    <source>
        <dbReference type="Proteomes" id="UP000626109"/>
    </source>
</evidence>
<dbReference type="Gene3D" id="3.40.50.300">
    <property type="entry name" value="P-loop containing nucleotide triphosphate hydrolases"/>
    <property type="match status" value="1"/>
</dbReference>
<dbReference type="EMBL" id="CAJNNW010010910">
    <property type="protein sequence ID" value="CAE8652573.1"/>
    <property type="molecule type" value="Genomic_DNA"/>
</dbReference>
<dbReference type="Pfam" id="PF00664">
    <property type="entry name" value="ABC_membrane"/>
    <property type="match status" value="1"/>
</dbReference>
<name>A0A813IMP2_POLGL</name>
<reference evidence="7" key="1">
    <citation type="submission" date="2021-02" db="EMBL/GenBank/DDBJ databases">
        <authorList>
            <person name="Dougan E. K."/>
            <person name="Rhodes N."/>
            <person name="Thang M."/>
            <person name="Chan C."/>
        </authorList>
    </citation>
    <scope>NUCLEOTIDE SEQUENCE</scope>
</reference>
<comment type="caution">
    <text evidence="7">The sequence shown here is derived from an EMBL/GenBank/DDBJ whole genome shotgun (WGS) entry which is preliminary data.</text>
</comment>
<dbReference type="GO" id="GO:0016020">
    <property type="term" value="C:membrane"/>
    <property type="evidence" value="ECO:0007669"/>
    <property type="project" value="UniProtKB-SubCell"/>
</dbReference>
<dbReference type="PANTHER" id="PTHR24221:SF503">
    <property type="entry name" value="MITOCHONDRIAL POTASSIUM CHANNEL ATP-BINDING SUBUNIT"/>
    <property type="match status" value="1"/>
</dbReference>
<keyword evidence="4 5" id="KW-0472">Membrane</keyword>
<feature type="transmembrane region" description="Helical" evidence="5">
    <location>
        <begin position="248"/>
        <end position="269"/>
    </location>
</feature>
<dbReference type="InterPro" id="IPR039421">
    <property type="entry name" value="Type_1_exporter"/>
</dbReference>
<accession>A0A813IMP2</accession>
<proteinExistence type="predicted"/>
<dbReference type="AlphaFoldDB" id="A0A813IMP2"/>
<dbReference type="GO" id="GO:0016887">
    <property type="term" value="F:ATP hydrolysis activity"/>
    <property type="evidence" value="ECO:0007669"/>
    <property type="project" value="InterPro"/>
</dbReference>
<feature type="non-terminal residue" evidence="7">
    <location>
        <position position="384"/>
    </location>
</feature>
<dbReference type="InterPro" id="IPR027417">
    <property type="entry name" value="P-loop_NTPase"/>
</dbReference>
<feature type="non-terminal residue" evidence="7">
    <location>
        <position position="1"/>
    </location>
</feature>
<dbReference type="GO" id="GO:0005524">
    <property type="term" value="F:ATP binding"/>
    <property type="evidence" value="ECO:0007669"/>
    <property type="project" value="InterPro"/>
</dbReference>
<dbReference type="SUPFAM" id="SSF52540">
    <property type="entry name" value="P-loop containing nucleoside triphosphate hydrolases"/>
    <property type="match status" value="1"/>
</dbReference>
<sequence>AAATNAIAKAINSGKHEITRDIWLPLVWYSLLTFLSKALKEAQSLIYIKVQQAAYIEIADTTFAHLHSLSLDWHLKKKLGNVVRSMDRGIAAAQQTMQYVFLYLVPTLVEAFAVVLIFVFHFENLRLAVFVGLNLFLYIYVTIKVTLWRKGFRAASTQKDNELHDRLTDSLINYETIKYFAAEPYERREYRSVVEKFQKFSMSVQASLSILNVGQQMIINFTLAGGMILSAVQVVQDPNPNLGNFVAINAYIINVFTPLSFLGTIYNMVISALVDMRSFGQLLAETAEIVDKQGAPELDTTVKNGQAMVEFRKVSFNYAKQPLMRSVKEVSFQVKRGGSMALVGTTGAGKTTITRLLFRFYDVMAGQVLVNSQDVRTVTQRSLR</sequence>
<feature type="transmembrane region" description="Helical" evidence="5">
    <location>
        <begin position="217"/>
        <end position="236"/>
    </location>
</feature>
<keyword evidence="3 5" id="KW-1133">Transmembrane helix</keyword>
<dbReference type="InterPro" id="IPR003439">
    <property type="entry name" value="ABC_transporter-like_ATP-bd"/>
</dbReference>
<feature type="transmembrane region" description="Helical" evidence="5">
    <location>
        <begin position="100"/>
        <end position="121"/>
    </location>
</feature>
<comment type="subcellular location">
    <subcellularLocation>
        <location evidence="1">Membrane</location>
        <topology evidence="1">Multi-pass membrane protein</topology>
    </subcellularLocation>
</comment>
<evidence type="ECO:0000256" key="1">
    <source>
        <dbReference type="ARBA" id="ARBA00004141"/>
    </source>
</evidence>
<dbReference type="InterPro" id="IPR036640">
    <property type="entry name" value="ABC1_TM_sf"/>
</dbReference>
<dbReference type="InterPro" id="IPR011527">
    <property type="entry name" value="ABC1_TM_dom"/>
</dbReference>
<evidence type="ECO:0000313" key="7">
    <source>
        <dbReference type="EMBL" id="CAE8652573.1"/>
    </source>
</evidence>
<dbReference type="PANTHER" id="PTHR24221">
    <property type="entry name" value="ATP-BINDING CASSETTE SUB-FAMILY B"/>
    <property type="match status" value="1"/>
</dbReference>
<dbReference type="CDD" id="cd18560">
    <property type="entry name" value="ABC_6TM_ATM1_ABCB7_HMT1_ABCB6"/>
    <property type="match status" value="1"/>
</dbReference>
<feature type="transmembrane region" description="Helical" evidence="5">
    <location>
        <begin position="127"/>
        <end position="147"/>
    </location>
</feature>
<feature type="domain" description="ABC transmembrane type-1" evidence="6">
    <location>
        <begin position="1"/>
        <end position="271"/>
    </location>
</feature>
<dbReference type="SUPFAM" id="SSF90123">
    <property type="entry name" value="ABC transporter transmembrane region"/>
    <property type="match status" value="1"/>
</dbReference>
<organism evidence="7 8">
    <name type="scientific">Polarella glacialis</name>
    <name type="common">Dinoflagellate</name>
    <dbReference type="NCBI Taxonomy" id="89957"/>
    <lineage>
        <taxon>Eukaryota</taxon>
        <taxon>Sar</taxon>
        <taxon>Alveolata</taxon>
        <taxon>Dinophyceae</taxon>
        <taxon>Suessiales</taxon>
        <taxon>Suessiaceae</taxon>
        <taxon>Polarella</taxon>
    </lineage>
</organism>
<dbReference type="PROSITE" id="PS50929">
    <property type="entry name" value="ABC_TM1F"/>
    <property type="match status" value="1"/>
</dbReference>
<evidence type="ECO:0000256" key="2">
    <source>
        <dbReference type="ARBA" id="ARBA00022692"/>
    </source>
</evidence>
<dbReference type="Pfam" id="PF00005">
    <property type="entry name" value="ABC_tran"/>
    <property type="match status" value="1"/>
</dbReference>
<evidence type="ECO:0000256" key="4">
    <source>
        <dbReference type="ARBA" id="ARBA00023136"/>
    </source>
</evidence>
<dbReference type="GO" id="GO:0140359">
    <property type="term" value="F:ABC-type transporter activity"/>
    <property type="evidence" value="ECO:0007669"/>
    <property type="project" value="InterPro"/>
</dbReference>
<dbReference type="Gene3D" id="1.20.1560.10">
    <property type="entry name" value="ABC transporter type 1, transmembrane domain"/>
    <property type="match status" value="1"/>
</dbReference>
<dbReference type="Proteomes" id="UP000626109">
    <property type="component" value="Unassembled WGS sequence"/>
</dbReference>
<gene>
    <name evidence="7" type="ORF">PGLA2088_LOCUS9797</name>
</gene>
<evidence type="ECO:0000259" key="6">
    <source>
        <dbReference type="PROSITE" id="PS50929"/>
    </source>
</evidence>